<dbReference type="OrthoDB" id="9813612at2"/>
<evidence type="ECO:0000256" key="10">
    <source>
        <dbReference type="ARBA" id="ARBA00023102"/>
    </source>
</evidence>
<reference evidence="14 15" key="1">
    <citation type="submission" date="2018-02" db="EMBL/GenBank/DDBJ databases">
        <title>Genomic analysis of the strain RR4-38 isolated from a seawater recirculating aquaculture system.</title>
        <authorList>
            <person name="Kim Y.-S."/>
            <person name="Jang Y.H."/>
            <person name="Kim K.-H."/>
        </authorList>
    </citation>
    <scope>NUCLEOTIDE SEQUENCE [LARGE SCALE GENOMIC DNA]</scope>
    <source>
        <strain evidence="14 15">RR4-38</strain>
    </source>
</reference>
<dbReference type="InterPro" id="IPR015421">
    <property type="entry name" value="PyrdxlP-dep_Trfase_major"/>
</dbReference>
<dbReference type="PANTHER" id="PTHR42885">
    <property type="entry name" value="HISTIDINOL-PHOSPHATE AMINOTRANSFERASE-RELATED"/>
    <property type="match status" value="1"/>
</dbReference>
<dbReference type="UniPathway" id="UPA00031">
    <property type="reaction ID" value="UER00012"/>
</dbReference>
<dbReference type="InterPro" id="IPR001917">
    <property type="entry name" value="Aminotrans_II_pyridoxalP_BS"/>
</dbReference>
<feature type="domain" description="Aminotransferase class I/classII large" evidence="13">
    <location>
        <begin position="47"/>
        <end position="344"/>
    </location>
</feature>
<evidence type="ECO:0000256" key="4">
    <source>
        <dbReference type="ARBA" id="ARBA00007970"/>
    </source>
</evidence>
<dbReference type="Proteomes" id="UP000238442">
    <property type="component" value="Chromosome"/>
</dbReference>
<keyword evidence="7 12" id="KW-0028">Amino-acid biosynthesis</keyword>
<organism evidence="14 15">
    <name type="scientific">Pukyongia salina</name>
    <dbReference type="NCBI Taxonomy" id="2094025"/>
    <lineage>
        <taxon>Bacteria</taxon>
        <taxon>Pseudomonadati</taxon>
        <taxon>Bacteroidota</taxon>
        <taxon>Flavobacteriia</taxon>
        <taxon>Flavobacteriales</taxon>
        <taxon>Flavobacteriaceae</taxon>
        <taxon>Pukyongia</taxon>
    </lineage>
</organism>
<dbReference type="InterPro" id="IPR015422">
    <property type="entry name" value="PyrdxlP-dep_Trfase_small"/>
</dbReference>
<sequence>MSRTKLIKRLVRANVRKLKAYSSARDEYPGDSEGMIFMDANENPFNTGLNRYPDPFQRKVKKELSAIKHISAEQIFLGNGSDEVLDLLFRAFCEPGIDNCITLPPTYGMYAVLAGLNDIENREVILDATFQPDTERILKVQDERSKLLFFCSPNNPTGNTMNSPEIERMLNDFNGLVVIDEAYIDFSEKESWIKRINDHPNLVVVQTFSKAYGLAGIRLGVCYASSEIIKILNTIKPPYNVNELTQGKAFQAITEYKNIKDTIDRLNDEKSRLYKALLEVDLIKKIYHSDANFLLIEVDDATRRYKELISKGFVVRNRSNQPLCKNTLRITVGTTEENTALIETLKTL</sequence>
<proteinExistence type="inferred from homology"/>
<dbReference type="AlphaFoldDB" id="A0A2S0HZI2"/>
<keyword evidence="15" id="KW-1185">Reference proteome</keyword>
<evidence type="ECO:0000256" key="2">
    <source>
        <dbReference type="ARBA" id="ARBA00005011"/>
    </source>
</evidence>
<evidence type="ECO:0000313" key="14">
    <source>
        <dbReference type="EMBL" id="AVI52026.1"/>
    </source>
</evidence>
<evidence type="ECO:0000256" key="8">
    <source>
        <dbReference type="ARBA" id="ARBA00022679"/>
    </source>
</evidence>
<gene>
    <name evidence="12 14" type="primary">hisC</name>
    <name evidence="14" type="ORF">C5O00_13030</name>
</gene>
<dbReference type="GO" id="GO:0030170">
    <property type="term" value="F:pyridoxal phosphate binding"/>
    <property type="evidence" value="ECO:0007669"/>
    <property type="project" value="InterPro"/>
</dbReference>
<evidence type="ECO:0000256" key="6">
    <source>
        <dbReference type="ARBA" id="ARBA00022576"/>
    </source>
</evidence>
<dbReference type="NCBIfam" id="TIGR01141">
    <property type="entry name" value="hisC"/>
    <property type="match status" value="1"/>
</dbReference>
<comment type="catalytic activity">
    <reaction evidence="11 12">
        <text>L-histidinol phosphate + 2-oxoglutarate = 3-(imidazol-4-yl)-2-oxopropyl phosphate + L-glutamate</text>
        <dbReference type="Rhea" id="RHEA:23744"/>
        <dbReference type="ChEBI" id="CHEBI:16810"/>
        <dbReference type="ChEBI" id="CHEBI:29985"/>
        <dbReference type="ChEBI" id="CHEBI:57766"/>
        <dbReference type="ChEBI" id="CHEBI:57980"/>
        <dbReference type="EC" id="2.6.1.9"/>
    </reaction>
</comment>
<dbReference type="CDD" id="cd00609">
    <property type="entry name" value="AAT_like"/>
    <property type="match status" value="1"/>
</dbReference>
<evidence type="ECO:0000256" key="1">
    <source>
        <dbReference type="ARBA" id="ARBA00001933"/>
    </source>
</evidence>
<comment type="pathway">
    <text evidence="2 12">Amino-acid biosynthesis; L-histidine biosynthesis; L-histidine from 5-phospho-alpha-D-ribose 1-diphosphate: step 7/9.</text>
</comment>
<comment type="similarity">
    <text evidence="4 12">Belongs to the class-II pyridoxal-phosphate-dependent aminotransferase family. Histidinol-phosphate aminotransferase subfamily.</text>
</comment>
<evidence type="ECO:0000259" key="13">
    <source>
        <dbReference type="Pfam" id="PF00155"/>
    </source>
</evidence>
<dbReference type="SUPFAM" id="SSF53383">
    <property type="entry name" value="PLP-dependent transferases"/>
    <property type="match status" value="1"/>
</dbReference>
<comment type="subunit">
    <text evidence="5 12">Homodimer.</text>
</comment>
<evidence type="ECO:0000313" key="15">
    <source>
        <dbReference type="Proteomes" id="UP000238442"/>
    </source>
</evidence>
<keyword evidence="6 12" id="KW-0032">Aminotransferase</keyword>
<evidence type="ECO:0000256" key="7">
    <source>
        <dbReference type="ARBA" id="ARBA00022605"/>
    </source>
</evidence>
<dbReference type="PANTHER" id="PTHR42885:SF2">
    <property type="entry name" value="HISTIDINOL-PHOSPHATE AMINOTRANSFERASE"/>
    <property type="match status" value="1"/>
</dbReference>
<dbReference type="PROSITE" id="PS00599">
    <property type="entry name" value="AA_TRANSFER_CLASS_2"/>
    <property type="match status" value="1"/>
</dbReference>
<dbReference type="InterPro" id="IPR004839">
    <property type="entry name" value="Aminotransferase_I/II_large"/>
</dbReference>
<accession>A0A2S0HZI2</accession>
<evidence type="ECO:0000256" key="12">
    <source>
        <dbReference type="HAMAP-Rule" id="MF_01023"/>
    </source>
</evidence>
<dbReference type="GO" id="GO:0000105">
    <property type="term" value="P:L-histidine biosynthetic process"/>
    <property type="evidence" value="ECO:0007669"/>
    <property type="project" value="UniProtKB-UniRule"/>
</dbReference>
<evidence type="ECO:0000256" key="3">
    <source>
        <dbReference type="ARBA" id="ARBA00005189"/>
    </source>
</evidence>
<dbReference type="Gene3D" id="3.40.640.10">
    <property type="entry name" value="Type I PLP-dependent aspartate aminotransferase-like (Major domain)"/>
    <property type="match status" value="1"/>
</dbReference>
<dbReference type="HAMAP" id="MF_01023">
    <property type="entry name" value="HisC_aminotrans_2"/>
    <property type="match status" value="1"/>
</dbReference>
<keyword evidence="10 12" id="KW-0368">Histidine biosynthesis</keyword>
<dbReference type="EC" id="2.6.1.9" evidence="12"/>
<name>A0A2S0HZI2_9FLAO</name>
<keyword evidence="9 12" id="KW-0663">Pyridoxal phosphate</keyword>
<evidence type="ECO:0000256" key="5">
    <source>
        <dbReference type="ARBA" id="ARBA00011738"/>
    </source>
</evidence>
<feature type="modified residue" description="N6-(pyridoxal phosphate)lysine" evidence="12">
    <location>
        <position position="210"/>
    </location>
</feature>
<dbReference type="GO" id="GO:0004400">
    <property type="term" value="F:histidinol-phosphate transaminase activity"/>
    <property type="evidence" value="ECO:0007669"/>
    <property type="project" value="UniProtKB-UniRule"/>
</dbReference>
<dbReference type="InterPro" id="IPR015424">
    <property type="entry name" value="PyrdxlP-dep_Trfase"/>
</dbReference>
<comment type="pathway">
    <text evidence="3">Lipid metabolism.</text>
</comment>
<dbReference type="Pfam" id="PF00155">
    <property type="entry name" value="Aminotran_1_2"/>
    <property type="match status" value="1"/>
</dbReference>
<dbReference type="KEGG" id="aue:C5O00_13030"/>
<dbReference type="Gene3D" id="3.90.1150.10">
    <property type="entry name" value="Aspartate Aminotransferase, domain 1"/>
    <property type="match status" value="1"/>
</dbReference>
<keyword evidence="8 12" id="KW-0808">Transferase</keyword>
<protein>
    <recommendedName>
        <fullName evidence="12">Histidinol-phosphate aminotransferase</fullName>
        <ecNumber evidence="12">2.6.1.9</ecNumber>
    </recommendedName>
    <alternativeName>
        <fullName evidence="12">Imidazole acetol-phosphate transaminase</fullName>
    </alternativeName>
</protein>
<comment type="cofactor">
    <cofactor evidence="1 12">
        <name>pyridoxal 5'-phosphate</name>
        <dbReference type="ChEBI" id="CHEBI:597326"/>
    </cofactor>
</comment>
<evidence type="ECO:0000256" key="9">
    <source>
        <dbReference type="ARBA" id="ARBA00022898"/>
    </source>
</evidence>
<dbReference type="RefSeq" id="WP_105217266.1">
    <property type="nucleotide sequence ID" value="NZ_CP027062.1"/>
</dbReference>
<dbReference type="InterPro" id="IPR005861">
    <property type="entry name" value="HisP_aminotrans"/>
</dbReference>
<evidence type="ECO:0000256" key="11">
    <source>
        <dbReference type="ARBA" id="ARBA00047481"/>
    </source>
</evidence>
<dbReference type="EMBL" id="CP027062">
    <property type="protein sequence ID" value="AVI52026.1"/>
    <property type="molecule type" value="Genomic_DNA"/>
</dbReference>